<comment type="caution">
    <text evidence="1">The sequence shown here is derived from an EMBL/GenBank/DDBJ whole genome shotgun (WGS) entry which is preliminary data.</text>
</comment>
<dbReference type="RefSeq" id="WP_157097781.1">
    <property type="nucleotide sequence ID" value="NZ_BAAAEQ010000002.1"/>
</dbReference>
<organism evidence="1 2">
    <name type="scientific">Thalassospira tepidiphila</name>
    <dbReference type="NCBI Taxonomy" id="393657"/>
    <lineage>
        <taxon>Bacteria</taxon>
        <taxon>Pseudomonadati</taxon>
        <taxon>Pseudomonadota</taxon>
        <taxon>Alphaproteobacteria</taxon>
        <taxon>Rhodospirillales</taxon>
        <taxon>Thalassospiraceae</taxon>
        <taxon>Thalassospira</taxon>
    </lineage>
</organism>
<evidence type="ECO:0000313" key="1">
    <source>
        <dbReference type="EMBL" id="NJB75671.1"/>
    </source>
</evidence>
<gene>
    <name evidence="1" type="ORF">GGR96_002763</name>
</gene>
<reference evidence="1 2" key="1">
    <citation type="submission" date="2020-03" db="EMBL/GenBank/DDBJ databases">
        <title>Genomic Encyclopedia of Type Strains, Phase IV (KMG-IV): sequencing the most valuable type-strain genomes for metagenomic binning, comparative biology and taxonomic classification.</title>
        <authorList>
            <person name="Goeker M."/>
        </authorList>
    </citation>
    <scope>NUCLEOTIDE SEQUENCE [LARGE SCALE GENOMIC DNA]</scope>
    <source>
        <strain evidence="1 2">DSM 18888</strain>
    </source>
</reference>
<dbReference type="EMBL" id="JAATJD010000002">
    <property type="protein sequence ID" value="NJB75671.1"/>
    <property type="molecule type" value="Genomic_DNA"/>
</dbReference>
<proteinExistence type="predicted"/>
<dbReference type="Proteomes" id="UP000556869">
    <property type="component" value="Unassembled WGS sequence"/>
</dbReference>
<accession>A0ABX0X2M5</accession>
<name>A0ABX0X2M5_9PROT</name>
<keyword evidence="2" id="KW-1185">Reference proteome</keyword>
<protein>
    <submittedName>
        <fullName evidence="1">Uncharacterized protein</fullName>
    </submittedName>
</protein>
<evidence type="ECO:0000313" key="2">
    <source>
        <dbReference type="Proteomes" id="UP000556869"/>
    </source>
</evidence>
<sequence>MIRLQEVRIETNKKCSFSIHLVENVANKTDFSCEVDVFDFVSNHPGSYRISTKNTFPTPIEALEDGLNQAKNYSKNSHVTICVIDNPCNCELVSKKDQQDLVRKLNLSAQVTENGSTEDGS</sequence>